<comment type="caution">
    <text evidence="1">The sequence shown here is derived from an EMBL/GenBank/DDBJ whole genome shotgun (WGS) entry which is preliminary data.</text>
</comment>
<dbReference type="AlphaFoldDB" id="A0A5C6B5G8"/>
<evidence type="ECO:0000313" key="1">
    <source>
        <dbReference type="EMBL" id="TWU06516.1"/>
    </source>
</evidence>
<dbReference type="InterPro" id="IPR036388">
    <property type="entry name" value="WH-like_DNA-bd_sf"/>
</dbReference>
<dbReference type="EMBL" id="SJPN01000002">
    <property type="protein sequence ID" value="TWU06516.1"/>
    <property type="molecule type" value="Genomic_DNA"/>
</dbReference>
<evidence type="ECO:0000313" key="2">
    <source>
        <dbReference type="Proteomes" id="UP000320176"/>
    </source>
</evidence>
<dbReference type="Gene3D" id="1.10.10.10">
    <property type="entry name" value="Winged helix-like DNA-binding domain superfamily/Winged helix DNA-binding domain"/>
    <property type="match status" value="1"/>
</dbReference>
<protein>
    <submittedName>
        <fullName evidence="1">Uncharacterized protein</fullName>
    </submittedName>
</protein>
<gene>
    <name evidence="1" type="ORF">Pla52n_22380</name>
</gene>
<accession>A0A5C6B5G8</accession>
<dbReference type="RefSeq" id="WP_146519581.1">
    <property type="nucleotide sequence ID" value="NZ_CP151726.1"/>
</dbReference>
<dbReference type="SUPFAM" id="SSF46785">
    <property type="entry name" value="Winged helix' DNA-binding domain"/>
    <property type="match status" value="1"/>
</dbReference>
<proteinExistence type="predicted"/>
<organism evidence="1 2">
    <name type="scientific">Stieleria varia</name>
    <dbReference type="NCBI Taxonomy" id="2528005"/>
    <lineage>
        <taxon>Bacteria</taxon>
        <taxon>Pseudomonadati</taxon>
        <taxon>Planctomycetota</taxon>
        <taxon>Planctomycetia</taxon>
        <taxon>Pirellulales</taxon>
        <taxon>Pirellulaceae</taxon>
        <taxon>Stieleria</taxon>
    </lineage>
</organism>
<dbReference type="OrthoDB" id="274675at2"/>
<sequence>MTRYNFQTNKPYAAKLTKVSTRPIENDPAIALTLIRLEFKIYWVVRQSCLESQGEIACRELVVGPLIPCDRDAGLLAYAQALRMATPPEDPGSWLHLQRGDRWIEITFGPRETEGSRNSFRDIRPFSPDRWSIKEYLYDRTADWVTIAAAADAAQVSKSTVRRRLDELELNWGGELVTRTGGGQRRVYLPLFMRLWNE</sequence>
<dbReference type="Proteomes" id="UP000320176">
    <property type="component" value="Unassembled WGS sequence"/>
</dbReference>
<reference evidence="1 2" key="1">
    <citation type="submission" date="2019-02" db="EMBL/GenBank/DDBJ databases">
        <title>Deep-cultivation of Planctomycetes and their phenomic and genomic characterization uncovers novel biology.</title>
        <authorList>
            <person name="Wiegand S."/>
            <person name="Jogler M."/>
            <person name="Boedeker C."/>
            <person name="Pinto D."/>
            <person name="Vollmers J."/>
            <person name="Rivas-Marin E."/>
            <person name="Kohn T."/>
            <person name="Peeters S.H."/>
            <person name="Heuer A."/>
            <person name="Rast P."/>
            <person name="Oberbeckmann S."/>
            <person name="Bunk B."/>
            <person name="Jeske O."/>
            <person name="Meyerdierks A."/>
            <person name="Storesund J.E."/>
            <person name="Kallscheuer N."/>
            <person name="Luecker S."/>
            <person name="Lage O.M."/>
            <person name="Pohl T."/>
            <person name="Merkel B.J."/>
            <person name="Hornburger P."/>
            <person name="Mueller R.-W."/>
            <person name="Bruemmer F."/>
            <person name="Labrenz M."/>
            <person name="Spormann A.M."/>
            <person name="Op Den Camp H."/>
            <person name="Overmann J."/>
            <person name="Amann R."/>
            <person name="Jetten M.S.M."/>
            <person name="Mascher T."/>
            <person name="Medema M.H."/>
            <person name="Devos D.P."/>
            <person name="Kaster A.-K."/>
            <person name="Ovreas L."/>
            <person name="Rohde M."/>
            <person name="Galperin M.Y."/>
            <person name="Jogler C."/>
        </authorList>
    </citation>
    <scope>NUCLEOTIDE SEQUENCE [LARGE SCALE GENOMIC DNA]</scope>
    <source>
        <strain evidence="1 2">Pla52n</strain>
    </source>
</reference>
<keyword evidence="2" id="KW-1185">Reference proteome</keyword>
<name>A0A5C6B5G8_9BACT</name>
<dbReference type="InterPro" id="IPR036390">
    <property type="entry name" value="WH_DNA-bd_sf"/>
</dbReference>